<keyword evidence="1" id="KW-0732">Signal</keyword>
<protein>
    <submittedName>
        <fullName evidence="2">Uncharacterized protein</fullName>
    </submittedName>
</protein>
<dbReference type="AlphaFoldDB" id="A0A3A8F0G5"/>
<evidence type="ECO:0000313" key="2">
    <source>
        <dbReference type="EMBL" id="RKG39819.1"/>
    </source>
</evidence>
<dbReference type="Proteomes" id="UP000280405">
    <property type="component" value="Unassembled WGS sequence"/>
</dbReference>
<name>A0A3A8F0G5_9GAMM</name>
<reference evidence="2 3" key="1">
    <citation type="submission" date="2018-09" db="EMBL/GenBank/DDBJ databases">
        <title>The draft genome of Acinetobacter spp. strains.</title>
        <authorList>
            <person name="Qin J."/>
            <person name="Feng Y."/>
            <person name="Zong Z."/>
        </authorList>
    </citation>
    <scope>NUCLEOTIDE SEQUENCE [LARGE SCALE GENOMIC DNA]</scope>
    <source>
        <strain evidence="2 3">WCHAc060115</strain>
    </source>
</reference>
<gene>
    <name evidence="2" type="ORF">D7V20_04240</name>
</gene>
<feature type="chain" id="PRO_5017381520" evidence="1">
    <location>
        <begin position="24"/>
        <end position="186"/>
    </location>
</feature>
<evidence type="ECO:0000256" key="1">
    <source>
        <dbReference type="SAM" id="SignalP"/>
    </source>
</evidence>
<proteinExistence type="predicted"/>
<dbReference type="PROSITE" id="PS51257">
    <property type="entry name" value="PROKAR_LIPOPROTEIN"/>
    <property type="match status" value="1"/>
</dbReference>
<evidence type="ECO:0000313" key="3">
    <source>
        <dbReference type="Proteomes" id="UP000280405"/>
    </source>
</evidence>
<sequence length="186" mass="21090">MTNPFFRPILISGLLVTLMLATACTPKNDVQQNNDSETKNTSQEVMDQLKTKPIQAFPNTPNDAHDIAILEEYQQKLAENNNALEADLKKRSIDGHLTAKIDHQLKRDGIESALIMLKALDLKTEQGRYIQGLYYQYWENQAKVYDAKKQSSDAELKNPADAVKGMGDMLTADDQLEHWKETQPKK</sequence>
<accession>A0A3A8F0G5</accession>
<dbReference type="RefSeq" id="WP_120383089.1">
    <property type="nucleotide sequence ID" value="NZ_RAXT01000004.1"/>
</dbReference>
<organism evidence="2 3">
    <name type="scientific">Acinetobacter rongchengensis</name>
    <dbReference type="NCBI Taxonomy" id="2419601"/>
    <lineage>
        <taxon>Bacteria</taxon>
        <taxon>Pseudomonadati</taxon>
        <taxon>Pseudomonadota</taxon>
        <taxon>Gammaproteobacteria</taxon>
        <taxon>Moraxellales</taxon>
        <taxon>Moraxellaceae</taxon>
        <taxon>Acinetobacter</taxon>
    </lineage>
</organism>
<feature type="signal peptide" evidence="1">
    <location>
        <begin position="1"/>
        <end position="23"/>
    </location>
</feature>
<dbReference type="OrthoDB" id="6710329at2"/>
<dbReference type="EMBL" id="RAXT01000004">
    <property type="protein sequence ID" value="RKG39819.1"/>
    <property type="molecule type" value="Genomic_DNA"/>
</dbReference>
<comment type="caution">
    <text evidence="2">The sequence shown here is derived from an EMBL/GenBank/DDBJ whole genome shotgun (WGS) entry which is preliminary data.</text>
</comment>
<keyword evidence="3" id="KW-1185">Reference proteome</keyword>